<name>A0A523UPN7_UNCT6</name>
<keyword evidence="3" id="KW-0238">DNA-binding</keyword>
<dbReference type="PRINTS" id="PR00038">
    <property type="entry name" value="HTHLUXR"/>
</dbReference>
<dbReference type="SMART" id="SM00448">
    <property type="entry name" value="REC"/>
    <property type="match status" value="1"/>
</dbReference>
<dbReference type="InterPro" id="IPR011006">
    <property type="entry name" value="CheY-like_superfamily"/>
</dbReference>
<dbReference type="Pfam" id="PF00196">
    <property type="entry name" value="GerE"/>
    <property type="match status" value="1"/>
</dbReference>
<dbReference type="SUPFAM" id="SSF52172">
    <property type="entry name" value="CheY-like"/>
    <property type="match status" value="1"/>
</dbReference>
<dbReference type="EMBL" id="SOJN01000127">
    <property type="protein sequence ID" value="TET44379.1"/>
    <property type="molecule type" value="Genomic_DNA"/>
</dbReference>
<accession>A0A523UPN7</accession>
<dbReference type="PANTHER" id="PTHR43214:SF41">
    <property type="entry name" value="NITRATE_NITRITE RESPONSE REGULATOR PROTEIN NARP"/>
    <property type="match status" value="1"/>
</dbReference>
<proteinExistence type="predicted"/>
<protein>
    <submittedName>
        <fullName evidence="8">Response regulator transcription factor</fullName>
    </submittedName>
</protein>
<dbReference type="CDD" id="cd17535">
    <property type="entry name" value="REC_NarL-like"/>
    <property type="match status" value="1"/>
</dbReference>
<gene>
    <name evidence="8" type="ORF">E3J62_10515</name>
</gene>
<dbReference type="GO" id="GO:0006355">
    <property type="term" value="P:regulation of DNA-templated transcription"/>
    <property type="evidence" value="ECO:0007669"/>
    <property type="project" value="InterPro"/>
</dbReference>
<evidence type="ECO:0000256" key="5">
    <source>
        <dbReference type="PROSITE-ProRule" id="PRU00169"/>
    </source>
</evidence>
<reference evidence="8 9" key="1">
    <citation type="submission" date="2019-03" db="EMBL/GenBank/DDBJ databases">
        <title>Metabolic potential of uncultured bacteria and archaea associated with petroleum seepage in deep-sea sediments.</title>
        <authorList>
            <person name="Dong X."/>
            <person name="Hubert C."/>
        </authorList>
    </citation>
    <scope>NUCLEOTIDE SEQUENCE [LARGE SCALE GENOMIC DNA]</scope>
    <source>
        <strain evidence="8">E44_bin18</strain>
    </source>
</reference>
<comment type="caution">
    <text evidence="8">The sequence shown here is derived from an EMBL/GenBank/DDBJ whole genome shotgun (WGS) entry which is preliminary data.</text>
</comment>
<evidence type="ECO:0000259" key="6">
    <source>
        <dbReference type="PROSITE" id="PS50043"/>
    </source>
</evidence>
<dbReference type="PROSITE" id="PS50043">
    <property type="entry name" value="HTH_LUXR_2"/>
    <property type="match status" value="1"/>
</dbReference>
<dbReference type="InterPro" id="IPR001789">
    <property type="entry name" value="Sig_transdc_resp-reg_receiver"/>
</dbReference>
<evidence type="ECO:0000313" key="8">
    <source>
        <dbReference type="EMBL" id="TET44379.1"/>
    </source>
</evidence>
<evidence type="ECO:0000256" key="2">
    <source>
        <dbReference type="ARBA" id="ARBA00023015"/>
    </source>
</evidence>
<dbReference type="GO" id="GO:0003677">
    <property type="term" value="F:DNA binding"/>
    <property type="evidence" value="ECO:0007669"/>
    <property type="project" value="UniProtKB-KW"/>
</dbReference>
<feature type="domain" description="Response regulatory" evidence="7">
    <location>
        <begin position="5"/>
        <end position="121"/>
    </location>
</feature>
<dbReference type="Pfam" id="PF00072">
    <property type="entry name" value="Response_reg"/>
    <property type="match status" value="1"/>
</dbReference>
<dbReference type="InterPro" id="IPR016032">
    <property type="entry name" value="Sig_transdc_resp-reg_C-effctor"/>
</dbReference>
<dbReference type="InterPro" id="IPR039420">
    <property type="entry name" value="WalR-like"/>
</dbReference>
<dbReference type="InterPro" id="IPR058245">
    <property type="entry name" value="NreC/VraR/RcsB-like_REC"/>
</dbReference>
<evidence type="ECO:0000259" key="7">
    <source>
        <dbReference type="PROSITE" id="PS50110"/>
    </source>
</evidence>
<keyword evidence="2" id="KW-0805">Transcription regulation</keyword>
<evidence type="ECO:0000256" key="1">
    <source>
        <dbReference type="ARBA" id="ARBA00022553"/>
    </source>
</evidence>
<feature type="modified residue" description="4-aspartylphosphate" evidence="5">
    <location>
        <position position="56"/>
    </location>
</feature>
<keyword evidence="1 5" id="KW-0597">Phosphoprotein</keyword>
<dbReference type="SUPFAM" id="SSF46894">
    <property type="entry name" value="C-terminal effector domain of the bipartite response regulators"/>
    <property type="match status" value="1"/>
</dbReference>
<feature type="domain" description="HTH luxR-type" evidence="6">
    <location>
        <begin position="148"/>
        <end position="213"/>
    </location>
</feature>
<organism evidence="8 9">
    <name type="scientific">candidate division TA06 bacterium</name>
    <dbReference type="NCBI Taxonomy" id="2250710"/>
    <lineage>
        <taxon>Bacteria</taxon>
        <taxon>Bacteria division TA06</taxon>
    </lineage>
</organism>
<sequence length="221" mass="24486">MKKVRTFLAEDHTIVRKAIRALLEKEAGIEVVGEASTGFETVSQCEVLKPDVVLMDISMPDMNGVEATRQIIKTSPKTKVVVLSVHKEQQYIFPALRAGARGYVLKDDIVEDLLVAINVVAKGNSFFSPTIQDHLLRDYIRTGEDAQQALKPDPLTPREKQILQLIAEEYTNKRIAAKLNISLKTVQAHRTNIMEKLDIHSAAGLTKYAIATGLIEKPGSN</sequence>
<dbReference type="Gene3D" id="3.40.50.2300">
    <property type="match status" value="1"/>
</dbReference>
<evidence type="ECO:0000313" key="9">
    <source>
        <dbReference type="Proteomes" id="UP000315525"/>
    </source>
</evidence>
<evidence type="ECO:0000256" key="3">
    <source>
        <dbReference type="ARBA" id="ARBA00023125"/>
    </source>
</evidence>
<evidence type="ECO:0000256" key="4">
    <source>
        <dbReference type="ARBA" id="ARBA00023163"/>
    </source>
</evidence>
<dbReference type="GO" id="GO:0000160">
    <property type="term" value="P:phosphorelay signal transduction system"/>
    <property type="evidence" value="ECO:0007669"/>
    <property type="project" value="InterPro"/>
</dbReference>
<dbReference type="AlphaFoldDB" id="A0A523UPN7"/>
<dbReference type="PANTHER" id="PTHR43214">
    <property type="entry name" value="TWO-COMPONENT RESPONSE REGULATOR"/>
    <property type="match status" value="1"/>
</dbReference>
<dbReference type="PROSITE" id="PS50110">
    <property type="entry name" value="RESPONSE_REGULATORY"/>
    <property type="match status" value="1"/>
</dbReference>
<keyword evidence="4" id="KW-0804">Transcription</keyword>
<dbReference type="InterPro" id="IPR000792">
    <property type="entry name" value="Tscrpt_reg_LuxR_C"/>
</dbReference>
<dbReference type="CDD" id="cd06170">
    <property type="entry name" value="LuxR_C_like"/>
    <property type="match status" value="1"/>
</dbReference>
<dbReference type="Proteomes" id="UP000315525">
    <property type="component" value="Unassembled WGS sequence"/>
</dbReference>
<dbReference type="SMART" id="SM00421">
    <property type="entry name" value="HTH_LUXR"/>
    <property type="match status" value="1"/>
</dbReference>